<dbReference type="Pfam" id="PF11984">
    <property type="entry name" value="DUF3485"/>
    <property type="match status" value="1"/>
</dbReference>
<keyword evidence="3" id="KW-1185">Reference proteome</keyword>
<protein>
    <submittedName>
        <fullName evidence="2">EpsI family protein</fullName>
    </submittedName>
</protein>
<reference evidence="2 3" key="1">
    <citation type="submission" date="2020-08" db="EMBL/GenBank/DDBJ databases">
        <title>Genome sequence of Sphingomonas rhizophila KACC 19189T.</title>
        <authorList>
            <person name="Hyun D.-W."/>
            <person name="Bae J.-W."/>
        </authorList>
    </citation>
    <scope>NUCLEOTIDE SEQUENCE [LARGE SCALE GENOMIC DNA]</scope>
    <source>
        <strain evidence="2 3">KACC 19189</strain>
    </source>
</reference>
<dbReference type="InterPro" id="IPR054654">
    <property type="entry name" value="EpsI_type_V_pred"/>
</dbReference>
<dbReference type="RefSeq" id="WP_187542316.1">
    <property type="nucleotide sequence ID" value="NZ_CP060717.1"/>
</dbReference>
<proteinExistence type="predicted"/>
<dbReference type="Proteomes" id="UP000515955">
    <property type="component" value="Chromosome"/>
</dbReference>
<evidence type="ECO:0000259" key="1">
    <source>
        <dbReference type="Pfam" id="PF11984"/>
    </source>
</evidence>
<dbReference type="InterPro" id="IPR014263">
    <property type="entry name" value="Methanolan_biosynth_EpsI"/>
</dbReference>
<gene>
    <name evidence="2" type="primary">epsI</name>
    <name evidence="2" type="ORF">H9L12_01415</name>
</gene>
<dbReference type="NCBIfam" id="NF045608">
    <property type="entry name" value="EpsI_type_V"/>
    <property type="match status" value="1"/>
</dbReference>
<organism evidence="2 3">
    <name type="scientific">Sphingomonas rhizophila</name>
    <dbReference type="NCBI Taxonomy" id="2071607"/>
    <lineage>
        <taxon>Bacteria</taxon>
        <taxon>Pseudomonadati</taxon>
        <taxon>Pseudomonadota</taxon>
        <taxon>Alphaproteobacteria</taxon>
        <taxon>Sphingomonadales</taxon>
        <taxon>Sphingomonadaceae</taxon>
        <taxon>Sphingomonas</taxon>
    </lineage>
</organism>
<dbReference type="AlphaFoldDB" id="A0A7G9SBU9"/>
<evidence type="ECO:0000313" key="2">
    <source>
        <dbReference type="EMBL" id="QNN65324.1"/>
    </source>
</evidence>
<evidence type="ECO:0000313" key="3">
    <source>
        <dbReference type="Proteomes" id="UP000515955"/>
    </source>
</evidence>
<name>A0A7G9SBU9_9SPHN</name>
<dbReference type="EMBL" id="CP060717">
    <property type="protein sequence ID" value="QNN65324.1"/>
    <property type="molecule type" value="Genomic_DNA"/>
</dbReference>
<accession>A0A7G9SBU9</accession>
<sequence>MTRSIPDTERPNLERRRLLVGLGFLGAAGIAAARMPSEKIDYLGKKKLEDIIPKQIGSWKFETASGLVIPPEDQLSNALYSQLLTRVYSNEKGAPIMLLVAQSGSQTGVLQIHRPEVCYPAGGFSLSPVTSLNIDVGGRTLTTNNLQAVGDQRVEQIVYWTRIGNHLPPSWAQQRWAVARDNLAGKIPDAILVRVSTIDNDRGAANAILANFTRDLLQSMAPNDRKILVGPA</sequence>
<dbReference type="KEGG" id="srhi:H9L12_01415"/>
<feature type="domain" description="Methanolan biosynthesis EpsI" evidence="1">
    <location>
        <begin position="19"/>
        <end position="221"/>
    </location>
</feature>
<dbReference type="NCBIfam" id="TIGR02914">
    <property type="entry name" value="EpsI_fam"/>
    <property type="match status" value="1"/>
</dbReference>